<proteinExistence type="predicted"/>
<keyword evidence="2" id="KW-1185">Reference proteome</keyword>
<name>A0A2J6S7B9_HYAVF</name>
<dbReference type="EMBL" id="KZ613939">
    <property type="protein sequence ID" value="PMD46652.1"/>
    <property type="molecule type" value="Genomic_DNA"/>
</dbReference>
<gene>
    <name evidence="1" type="ORF">L207DRAFT_218384</name>
</gene>
<protein>
    <submittedName>
        <fullName evidence="1">Uncharacterized protein</fullName>
    </submittedName>
</protein>
<evidence type="ECO:0000313" key="2">
    <source>
        <dbReference type="Proteomes" id="UP000235786"/>
    </source>
</evidence>
<dbReference type="AlphaFoldDB" id="A0A2J6S7B9"/>
<sequence length="168" mass="19061">MQRTCRSLLLESHGRGQRTPRWRPAARTPFIDTTETSLTSKRTRASREGIGEGTRLCRDRKADTLIARLELMEKAESKEKYWGGRKSVDGEIFASHQPAVWPVTGRQARPSRDLVGKVSRPQRLSRPGTFSRSDRRALAFAHRRRVQAGQLLSQCISPITATLRVVIR</sequence>
<reference evidence="1 2" key="1">
    <citation type="submission" date="2016-04" db="EMBL/GenBank/DDBJ databases">
        <title>A degradative enzymes factory behind the ericoid mycorrhizal symbiosis.</title>
        <authorList>
            <consortium name="DOE Joint Genome Institute"/>
            <person name="Martino E."/>
            <person name="Morin E."/>
            <person name="Grelet G."/>
            <person name="Kuo A."/>
            <person name="Kohler A."/>
            <person name="Daghino S."/>
            <person name="Barry K."/>
            <person name="Choi C."/>
            <person name="Cichocki N."/>
            <person name="Clum A."/>
            <person name="Copeland A."/>
            <person name="Hainaut M."/>
            <person name="Haridas S."/>
            <person name="Labutti K."/>
            <person name="Lindquist E."/>
            <person name="Lipzen A."/>
            <person name="Khouja H.-R."/>
            <person name="Murat C."/>
            <person name="Ohm R."/>
            <person name="Olson A."/>
            <person name="Spatafora J."/>
            <person name="Veneault-Fourrey C."/>
            <person name="Henrissat B."/>
            <person name="Grigoriev I."/>
            <person name="Martin F."/>
            <person name="Perotto S."/>
        </authorList>
    </citation>
    <scope>NUCLEOTIDE SEQUENCE [LARGE SCALE GENOMIC DNA]</scope>
    <source>
        <strain evidence="1 2">F</strain>
    </source>
</reference>
<dbReference type="Proteomes" id="UP000235786">
    <property type="component" value="Unassembled WGS sequence"/>
</dbReference>
<organism evidence="1 2">
    <name type="scientific">Hyaloscypha variabilis (strain UAMH 11265 / GT02V1 / F)</name>
    <name type="common">Meliniomyces variabilis</name>
    <dbReference type="NCBI Taxonomy" id="1149755"/>
    <lineage>
        <taxon>Eukaryota</taxon>
        <taxon>Fungi</taxon>
        <taxon>Dikarya</taxon>
        <taxon>Ascomycota</taxon>
        <taxon>Pezizomycotina</taxon>
        <taxon>Leotiomycetes</taxon>
        <taxon>Helotiales</taxon>
        <taxon>Hyaloscyphaceae</taxon>
        <taxon>Hyaloscypha</taxon>
        <taxon>Hyaloscypha variabilis</taxon>
    </lineage>
</organism>
<accession>A0A2J6S7B9</accession>
<evidence type="ECO:0000313" key="1">
    <source>
        <dbReference type="EMBL" id="PMD46652.1"/>
    </source>
</evidence>